<accession>A0A6J5NU17</accession>
<dbReference type="PROSITE" id="PS51257">
    <property type="entry name" value="PROKAR_LIPOPROTEIN"/>
    <property type="match status" value="1"/>
</dbReference>
<evidence type="ECO:0000256" key="1">
    <source>
        <dbReference type="SAM" id="MobiDB-lite"/>
    </source>
</evidence>
<reference evidence="3" key="1">
    <citation type="submission" date="2020-04" db="EMBL/GenBank/DDBJ databases">
        <authorList>
            <person name="Chiriac C."/>
            <person name="Salcher M."/>
            <person name="Ghai R."/>
            <person name="Kavagutti S V."/>
        </authorList>
    </citation>
    <scope>NUCLEOTIDE SEQUENCE</scope>
</reference>
<protein>
    <submittedName>
        <fullName evidence="3">Uncharacterized protein</fullName>
    </submittedName>
</protein>
<feature type="region of interest" description="Disordered" evidence="1">
    <location>
        <begin position="82"/>
        <end position="109"/>
    </location>
</feature>
<sequence length="249" mass="26572">MPRGLLILLVGFLCGCSSSKPQASTPDPAPQAGAQPTQSFGQKQDKADQKVSASITAAREAIPTNPSGADKELQVAQSYLPTPAPEEVALSRQRISRNDSKEHQDAVAKGKKLAADLEDLWGKMEAQQAKSAKDIADLKRQLDDRQLALEQARKDKASTMLSLVGAGILAVGTLLMAFGHFVGIGKFNAAMVILCGIATVSLPWVFDSTFFPWVVGVTLAVLGVELAVVLWKKMTNKPAEAQPPEDQPK</sequence>
<feature type="transmembrane region" description="Helical" evidence="2">
    <location>
        <begin position="160"/>
        <end position="182"/>
    </location>
</feature>
<evidence type="ECO:0000313" key="3">
    <source>
        <dbReference type="EMBL" id="CAB4162443.1"/>
    </source>
</evidence>
<name>A0A6J5NU17_9CAUD</name>
<feature type="transmembrane region" description="Helical" evidence="2">
    <location>
        <begin position="189"/>
        <end position="206"/>
    </location>
</feature>
<keyword evidence="2" id="KW-1133">Transmembrane helix</keyword>
<organism evidence="3">
    <name type="scientific">uncultured Caudovirales phage</name>
    <dbReference type="NCBI Taxonomy" id="2100421"/>
    <lineage>
        <taxon>Viruses</taxon>
        <taxon>Duplodnaviria</taxon>
        <taxon>Heunggongvirae</taxon>
        <taxon>Uroviricota</taxon>
        <taxon>Caudoviricetes</taxon>
        <taxon>Peduoviridae</taxon>
        <taxon>Maltschvirus</taxon>
        <taxon>Maltschvirus maltsch</taxon>
    </lineage>
</organism>
<gene>
    <name evidence="3" type="ORF">UFOVP779_42</name>
</gene>
<keyword evidence="2" id="KW-0812">Transmembrane</keyword>
<feature type="transmembrane region" description="Helical" evidence="2">
    <location>
        <begin position="212"/>
        <end position="231"/>
    </location>
</feature>
<feature type="compositionally biased region" description="Basic and acidic residues" evidence="1">
    <location>
        <begin position="96"/>
        <end position="108"/>
    </location>
</feature>
<evidence type="ECO:0000256" key="2">
    <source>
        <dbReference type="SAM" id="Phobius"/>
    </source>
</evidence>
<proteinExistence type="predicted"/>
<feature type="region of interest" description="Disordered" evidence="1">
    <location>
        <begin position="19"/>
        <end position="69"/>
    </location>
</feature>
<keyword evidence="2" id="KW-0472">Membrane</keyword>
<dbReference type="EMBL" id="LR796720">
    <property type="protein sequence ID" value="CAB4162443.1"/>
    <property type="molecule type" value="Genomic_DNA"/>
</dbReference>